<organism evidence="1 2">
    <name type="scientific">Habropoda laboriosa</name>
    <dbReference type="NCBI Taxonomy" id="597456"/>
    <lineage>
        <taxon>Eukaryota</taxon>
        <taxon>Metazoa</taxon>
        <taxon>Ecdysozoa</taxon>
        <taxon>Arthropoda</taxon>
        <taxon>Hexapoda</taxon>
        <taxon>Insecta</taxon>
        <taxon>Pterygota</taxon>
        <taxon>Neoptera</taxon>
        <taxon>Endopterygota</taxon>
        <taxon>Hymenoptera</taxon>
        <taxon>Apocrita</taxon>
        <taxon>Aculeata</taxon>
        <taxon>Apoidea</taxon>
        <taxon>Anthophila</taxon>
        <taxon>Apidae</taxon>
        <taxon>Habropoda</taxon>
    </lineage>
</organism>
<dbReference type="AlphaFoldDB" id="A0A0L7QSB8"/>
<evidence type="ECO:0000313" key="2">
    <source>
        <dbReference type="Proteomes" id="UP000053825"/>
    </source>
</evidence>
<protein>
    <submittedName>
        <fullName evidence="1">Uncharacterized protein</fullName>
    </submittedName>
</protein>
<evidence type="ECO:0000313" key="1">
    <source>
        <dbReference type="EMBL" id="KOC61532.1"/>
    </source>
</evidence>
<accession>A0A0L7QSB8</accession>
<proteinExistence type="predicted"/>
<sequence>MFLEVSLHVWAHHKNKALKNANVYFRSPFHAISSEFCALCQNETCMNRVGKMQQIRMHKFLRQCNYMKRVVT</sequence>
<gene>
    <name evidence="1" type="ORF">WH47_05136</name>
</gene>
<dbReference type="OrthoDB" id="7042322at2759"/>
<dbReference type="Proteomes" id="UP000053825">
    <property type="component" value="Unassembled WGS sequence"/>
</dbReference>
<reference evidence="1 2" key="1">
    <citation type="submission" date="2015-07" db="EMBL/GenBank/DDBJ databases">
        <title>The genome of Habropoda laboriosa.</title>
        <authorList>
            <person name="Pan H."/>
            <person name="Kapheim K."/>
        </authorList>
    </citation>
    <scope>NUCLEOTIDE SEQUENCE [LARGE SCALE GENOMIC DNA]</scope>
    <source>
        <strain evidence="1">0110345459</strain>
    </source>
</reference>
<dbReference type="EMBL" id="KQ414758">
    <property type="protein sequence ID" value="KOC61532.1"/>
    <property type="molecule type" value="Genomic_DNA"/>
</dbReference>
<name>A0A0L7QSB8_9HYME</name>
<keyword evidence="2" id="KW-1185">Reference proteome</keyword>